<proteinExistence type="predicted"/>
<dbReference type="AlphaFoldDB" id="A0ABD7PKD1"/>
<geneLocation type="plasmid" evidence="1">
    <name>pSM151B_Rh01</name>
</geneLocation>
<dbReference type="Proteomes" id="UP000292036">
    <property type="component" value="Unassembled WGS sequence"/>
</dbReference>
<organism evidence="1 2">
    <name type="scientific">Rhizobium leguminosarum</name>
    <dbReference type="NCBI Taxonomy" id="384"/>
    <lineage>
        <taxon>Bacteria</taxon>
        <taxon>Pseudomonadati</taxon>
        <taxon>Pseudomonadota</taxon>
        <taxon>Alphaproteobacteria</taxon>
        <taxon>Hyphomicrobiales</taxon>
        <taxon>Rhizobiaceae</taxon>
        <taxon>Rhizobium/Agrobacterium group</taxon>
        <taxon>Rhizobium</taxon>
    </lineage>
</organism>
<gene>
    <name evidence="1" type="ORF">ELI19_27625</name>
</gene>
<reference evidence="1 2" key="1">
    <citation type="submission" date="2019-02" db="EMBL/GenBank/DDBJ databases">
        <title>The genomic architecture of introgression among sibling species of bacteria.</title>
        <authorList>
            <person name="Cavassim M.I.A."/>
            <person name="Moeskjaer S."/>
            <person name="Moslemi C."/>
            <person name="Fields B."/>
            <person name="Bachmann A."/>
            <person name="Vilhjalmsson B."/>
            <person name="Schierup M.H."/>
            <person name="Young J.P.W."/>
            <person name="Andersen S.U."/>
        </authorList>
    </citation>
    <scope>NUCLEOTIDE SEQUENCE [LARGE SCALE GENOMIC DNA]</scope>
    <source>
        <strain evidence="1 2">SM151B</strain>
        <plasmid evidence="1">pSM151B_Rh01</plasmid>
    </source>
</reference>
<name>A0ABD7PKD1_RHILE</name>
<comment type="caution">
    <text evidence="1">The sequence shown here is derived from an EMBL/GenBank/DDBJ whole genome shotgun (WGS) entry which is preliminary data.</text>
</comment>
<dbReference type="RefSeq" id="WP_130728117.1">
    <property type="nucleotide sequence ID" value="NZ_SINY01000015.1"/>
</dbReference>
<evidence type="ECO:0000313" key="1">
    <source>
        <dbReference type="EMBL" id="TAW25211.1"/>
    </source>
</evidence>
<keyword evidence="1" id="KW-0614">Plasmid</keyword>
<sequence length="328" mass="37348">MDRTVQPAQRPIPFNTPIVGNPWHNRLIVWNDPTTWHEPLSSWLMPMVAPRRKLRLKQRKSLDLCWDDPEWMERLDGALTDPIEEVVEKLAEDLGSATLETYHGCRVHDAGVFHREGLRINDPEKLEAEIRRMVRDEPSLHRFSDTVESMIAEFDARDRDVGRIWLCADDRPQLDRIGHYALYGSEWILCVFDTSARPALREIGVPTILKVHIPFERMRTVFRKAFAEKLLQEWTRTTINPTGWTPKIDFSISLLENVPASMVVGHMHPAALKDPFSGYALRRSTREDCPHCSSDRITASSALGDDAAIVESPMPKSSEGGHGGILCV</sequence>
<accession>A0ABD7PKD1</accession>
<protein>
    <submittedName>
        <fullName evidence="1">Uncharacterized protein</fullName>
    </submittedName>
</protein>
<dbReference type="EMBL" id="SIPS01000002">
    <property type="protein sequence ID" value="TAW25211.1"/>
    <property type="molecule type" value="Genomic_DNA"/>
</dbReference>
<evidence type="ECO:0000313" key="2">
    <source>
        <dbReference type="Proteomes" id="UP000292036"/>
    </source>
</evidence>